<dbReference type="PANTHER" id="PTHR16932">
    <property type="entry name" value="INTERFERON ALPHA-INDUCIBLE PROTEIN 27"/>
    <property type="match status" value="1"/>
</dbReference>
<accession>A0A6P7ZFD2</accession>
<dbReference type="FunCoup" id="A0A6P7ZFD2">
    <property type="interactions" value="203"/>
</dbReference>
<dbReference type="InterPro" id="IPR038213">
    <property type="entry name" value="IFI6/IFI27-like_sf"/>
</dbReference>
<name>A0A6P7ZFD2_9AMPH</name>
<proteinExistence type="inferred from homology"/>
<keyword evidence="4 6" id="KW-1133">Transmembrane helix</keyword>
<keyword evidence="3 6" id="KW-0812">Transmembrane</keyword>
<evidence type="ECO:0000256" key="6">
    <source>
        <dbReference type="SAM" id="Phobius"/>
    </source>
</evidence>
<keyword evidence="5 6" id="KW-0472">Membrane</keyword>
<dbReference type="GO" id="GO:0097193">
    <property type="term" value="P:intrinsic apoptotic signaling pathway"/>
    <property type="evidence" value="ECO:0007669"/>
    <property type="project" value="TreeGrafter"/>
</dbReference>
<comment type="similarity">
    <text evidence="2">Belongs to the IFI6/IFI27 family.</text>
</comment>
<reference evidence="8" key="2">
    <citation type="submission" date="2025-08" db="UniProtKB">
        <authorList>
            <consortium name="RefSeq"/>
        </authorList>
    </citation>
    <scope>IDENTIFICATION</scope>
</reference>
<dbReference type="GO" id="GO:0001836">
    <property type="term" value="P:release of cytochrome c from mitochondria"/>
    <property type="evidence" value="ECO:0007669"/>
    <property type="project" value="TreeGrafter"/>
</dbReference>
<evidence type="ECO:0000256" key="3">
    <source>
        <dbReference type="ARBA" id="ARBA00022692"/>
    </source>
</evidence>
<reference evidence="7" key="1">
    <citation type="submission" date="2024-06" db="UniProtKB">
        <authorList>
            <consortium name="RefSeq"/>
        </authorList>
    </citation>
    <scope>NUCLEOTIDE SEQUENCE [LARGE SCALE GENOMIC DNA]</scope>
</reference>
<protein>
    <submittedName>
        <fullName evidence="8">Interferon alpha-inducible protein 27-like protein 1 isoform X2</fullName>
    </submittedName>
</protein>
<feature type="transmembrane region" description="Helical" evidence="6">
    <location>
        <begin position="110"/>
        <end position="130"/>
    </location>
</feature>
<evidence type="ECO:0000256" key="5">
    <source>
        <dbReference type="ARBA" id="ARBA00023136"/>
    </source>
</evidence>
<evidence type="ECO:0000256" key="4">
    <source>
        <dbReference type="ARBA" id="ARBA00022989"/>
    </source>
</evidence>
<dbReference type="Proteomes" id="UP000515156">
    <property type="component" value="Chromosome 11"/>
</dbReference>
<dbReference type="InParanoid" id="A0A6P7ZFD2"/>
<dbReference type="RefSeq" id="XP_030074299.1">
    <property type="nucleotide sequence ID" value="XM_030218439.1"/>
</dbReference>
<feature type="transmembrane region" description="Helical" evidence="6">
    <location>
        <begin position="136"/>
        <end position="157"/>
    </location>
</feature>
<comment type="subcellular location">
    <subcellularLocation>
        <location evidence="1">Membrane</location>
        <topology evidence="1">Multi-pass membrane protein</topology>
    </subcellularLocation>
</comment>
<dbReference type="PANTHER" id="PTHR16932:SF37">
    <property type="entry name" value="ISG12-1 PROTEIN-RELATED"/>
    <property type="match status" value="1"/>
</dbReference>
<gene>
    <name evidence="8" type="primary">LOC115480038</name>
</gene>
<evidence type="ECO:0000256" key="2">
    <source>
        <dbReference type="ARBA" id="ARBA00007262"/>
    </source>
</evidence>
<evidence type="ECO:0000256" key="1">
    <source>
        <dbReference type="ARBA" id="ARBA00004141"/>
    </source>
</evidence>
<dbReference type="Gene3D" id="6.10.110.10">
    <property type="match status" value="1"/>
</dbReference>
<sequence length="161" mass="15813">MNIAASARERAIVVALNALKSQDFLFHSRHQSDTISVVNPKDKDQTLNETAGKELELEAFKTTMKTVSILGIAGAVTAVVGTPVVIGMVGFTSAGIAAGSLAAKMMSAAALANGGGVAAGGTVAVLQSIGAAGFSVAAKATLGTIGAGAGATLGAALKKLF</sequence>
<dbReference type="GeneID" id="115480038"/>
<feature type="transmembrane region" description="Helical" evidence="6">
    <location>
        <begin position="69"/>
        <end position="98"/>
    </location>
</feature>
<evidence type="ECO:0000313" key="7">
    <source>
        <dbReference type="Proteomes" id="UP000515156"/>
    </source>
</evidence>
<evidence type="ECO:0000313" key="8">
    <source>
        <dbReference type="RefSeq" id="XP_030074299.1"/>
    </source>
</evidence>
<keyword evidence="7" id="KW-1185">Reference proteome</keyword>
<dbReference type="InterPro" id="IPR009311">
    <property type="entry name" value="IFI6/IFI27-like"/>
</dbReference>
<dbReference type="GO" id="GO:0031966">
    <property type="term" value="C:mitochondrial membrane"/>
    <property type="evidence" value="ECO:0007669"/>
    <property type="project" value="TreeGrafter"/>
</dbReference>
<dbReference type="AlphaFoldDB" id="A0A6P7ZFD2"/>
<dbReference type="Pfam" id="PF06140">
    <property type="entry name" value="Ifi-6-16"/>
    <property type="match status" value="1"/>
</dbReference>
<organism evidence="7 8">
    <name type="scientific">Microcaecilia unicolor</name>
    <dbReference type="NCBI Taxonomy" id="1415580"/>
    <lineage>
        <taxon>Eukaryota</taxon>
        <taxon>Metazoa</taxon>
        <taxon>Chordata</taxon>
        <taxon>Craniata</taxon>
        <taxon>Vertebrata</taxon>
        <taxon>Euteleostomi</taxon>
        <taxon>Amphibia</taxon>
        <taxon>Gymnophiona</taxon>
        <taxon>Siphonopidae</taxon>
        <taxon>Microcaecilia</taxon>
    </lineage>
</organism>